<dbReference type="RefSeq" id="WP_017133584.1">
    <property type="nucleotide sequence ID" value="NZ_CP014135.1"/>
</dbReference>
<dbReference type="EMBL" id="CP014135">
    <property type="protein sequence ID" value="AMB87560.1"/>
    <property type="molecule type" value="Genomic_DNA"/>
</dbReference>
<accession>A0A0X1T659</accession>
<keyword evidence="2" id="KW-1185">Reference proteome</keyword>
<organism evidence="1 2">
    <name type="scientific">Pseudomonas agarici</name>
    <dbReference type="NCBI Taxonomy" id="46677"/>
    <lineage>
        <taxon>Bacteria</taxon>
        <taxon>Pseudomonadati</taxon>
        <taxon>Pseudomonadota</taxon>
        <taxon>Gammaproteobacteria</taxon>
        <taxon>Pseudomonadales</taxon>
        <taxon>Pseudomonadaceae</taxon>
        <taxon>Pseudomonas</taxon>
    </lineage>
</organism>
<evidence type="ECO:0000313" key="2">
    <source>
        <dbReference type="Proteomes" id="UP000063229"/>
    </source>
</evidence>
<reference evidence="1 2" key="1">
    <citation type="submission" date="2016-01" db="EMBL/GenBank/DDBJ databases">
        <authorList>
            <person name="McClelland M."/>
            <person name="Jain A."/>
            <person name="Saraogi P."/>
            <person name="Mendelson R."/>
            <person name="Westerman R."/>
            <person name="SanMiguel P."/>
            <person name="Csonka L."/>
        </authorList>
    </citation>
    <scope>NUCLEOTIDE SEQUENCE [LARGE SCALE GENOMIC DNA]</scope>
    <source>
        <strain evidence="1 2">NCPPB 2472</strain>
    </source>
</reference>
<gene>
    <name evidence="1" type="ORF">AWM79_20585</name>
</gene>
<name>A0A0X1T659_PSEAA</name>
<sequence>MASSLLTSARHGAYIAISLYVAMVLLVSLSSLTDASSDMSLQMAAPVLQTEHKVQSVGAFEHGAESGV</sequence>
<dbReference type="KEGG" id="pagb:AWM79_20585"/>
<proteinExistence type="predicted"/>
<evidence type="ECO:0000313" key="1">
    <source>
        <dbReference type="EMBL" id="AMB87560.1"/>
    </source>
</evidence>
<dbReference type="Proteomes" id="UP000063229">
    <property type="component" value="Chromosome"/>
</dbReference>
<dbReference type="AlphaFoldDB" id="A0A0X1T659"/>
<protein>
    <submittedName>
        <fullName evidence="1">Uncharacterized protein</fullName>
    </submittedName>
</protein>